<evidence type="ECO:0000313" key="3">
    <source>
        <dbReference type="EMBL" id="KAJ0400227.1"/>
    </source>
</evidence>
<evidence type="ECO:0000256" key="2">
    <source>
        <dbReference type="ARBA" id="ARBA00022737"/>
    </source>
</evidence>
<gene>
    <name evidence="3" type="ORF">P43SY_006191</name>
</gene>
<dbReference type="Pfam" id="PF00400">
    <property type="entry name" value="WD40"/>
    <property type="match status" value="1"/>
</dbReference>
<dbReference type="Gene3D" id="2.130.10.10">
    <property type="entry name" value="YVTN repeat-like/Quinoprotein amine dehydrogenase"/>
    <property type="match status" value="1"/>
</dbReference>
<dbReference type="SUPFAM" id="SSF50978">
    <property type="entry name" value="WD40 repeat-like"/>
    <property type="match status" value="1"/>
</dbReference>
<name>A0AAD5LGH3_PYTIN</name>
<dbReference type="SMART" id="SM00320">
    <property type="entry name" value="WD40"/>
    <property type="match status" value="2"/>
</dbReference>
<evidence type="ECO:0000313" key="4">
    <source>
        <dbReference type="Proteomes" id="UP001209570"/>
    </source>
</evidence>
<sequence>MRTAFEIDHPYPPTKVMWSPQSFGNAVEYLATTADYLRIWTVSDTSIERHATISNKRNQETCAPLTSFDWNESEPSIIGTSSIDTTCTIWDLNNISAPKQQIIAHDDEVYDIAFSSDPLVFGSVGGDGSLRTIIRYESPGLKPLLRLAWNKQDDRYLATIIAGSPKVVILDVRNTTRPVFELMPI</sequence>
<reference evidence="3" key="1">
    <citation type="submission" date="2021-12" db="EMBL/GenBank/DDBJ databases">
        <title>Prjna785345.</title>
        <authorList>
            <person name="Rujirawat T."/>
            <person name="Krajaejun T."/>
        </authorList>
    </citation>
    <scope>NUCLEOTIDE SEQUENCE</scope>
    <source>
        <strain evidence="3">Pi057C3</strain>
    </source>
</reference>
<keyword evidence="2" id="KW-0677">Repeat</keyword>
<evidence type="ECO:0000256" key="1">
    <source>
        <dbReference type="ARBA" id="ARBA00022574"/>
    </source>
</evidence>
<organism evidence="3 4">
    <name type="scientific">Pythium insidiosum</name>
    <name type="common">Pythiosis disease agent</name>
    <dbReference type="NCBI Taxonomy" id="114742"/>
    <lineage>
        <taxon>Eukaryota</taxon>
        <taxon>Sar</taxon>
        <taxon>Stramenopiles</taxon>
        <taxon>Oomycota</taxon>
        <taxon>Peronosporomycetes</taxon>
        <taxon>Pythiales</taxon>
        <taxon>Pythiaceae</taxon>
        <taxon>Pythium</taxon>
    </lineage>
</organism>
<keyword evidence="4" id="KW-1185">Reference proteome</keyword>
<keyword evidence="1" id="KW-0853">WD repeat</keyword>
<dbReference type="InterPro" id="IPR015943">
    <property type="entry name" value="WD40/YVTN_repeat-like_dom_sf"/>
</dbReference>
<dbReference type="AlphaFoldDB" id="A0AAD5LGH3"/>
<proteinExistence type="predicted"/>
<dbReference type="PANTHER" id="PTHR19919">
    <property type="entry name" value="WD REPEAT CONTAINING PROTEIN"/>
    <property type="match status" value="1"/>
</dbReference>
<dbReference type="InterPro" id="IPR036322">
    <property type="entry name" value="WD40_repeat_dom_sf"/>
</dbReference>
<dbReference type="InterPro" id="IPR001680">
    <property type="entry name" value="WD40_rpt"/>
</dbReference>
<dbReference type="InterPro" id="IPR045159">
    <property type="entry name" value="DCAF7-like"/>
</dbReference>
<comment type="caution">
    <text evidence="3">The sequence shown here is derived from an EMBL/GenBank/DDBJ whole genome shotgun (WGS) entry which is preliminary data.</text>
</comment>
<dbReference type="Proteomes" id="UP001209570">
    <property type="component" value="Unassembled WGS sequence"/>
</dbReference>
<dbReference type="EMBL" id="JAKCXM010000159">
    <property type="protein sequence ID" value="KAJ0400227.1"/>
    <property type="molecule type" value="Genomic_DNA"/>
</dbReference>
<protein>
    <submittedName>
        <fullName evidence="3">Uncharacterized protein</fullName>
    </submittedName>
</protein>
<accession>A0AAD5LGH3</accession>